<keyword evidence="7" id="KW-1185">Reference proteome</keyword>
<dbReference type="EC" id="2.3.1.-" evidence="5"/>
<gene>
    <name evidence="6" type="ORF">RQP53_01425</name>
</gene>
<sequence length="321" mass="35119">MADFIQALKRAVKKVLAARHAKQREAALRAEAPHIDRATIVQGLRAMGIGPGDIVMLHSSLKSLGFVEGGPREVLEAVYEAISPGGTLVVPTYYLPGGTIYNTCKMTDYVFDPRVHGSNLGALPAAFLTLPGIERSIHPTHSVSAIGPRAKEIVGSHHLAPSVFGEGSPWERCLSLNAKVLGLGISMGPVTFYHLLEDRMLERFPLPVRMSETYQMPCRDWQGHLVQVPVTPLDPIYMPQRIDHKSRADLRQFYYEEFSRAGLLKAGKVGEARSWWIPAQDFYAHLETLAGRGLTIYATAEQLQAAAAAHATTANTTSTQA</sequence>
<accession>A0ABU3P5T5</accession>
<dbReference type="Pfam" id="PF02522">
    <property type="entry name" value="Antibiotic_NAT"/>
    <property type="match status" value="1"/>
</dbReference>
<comment type="caution">
    <text evidence="6">The sequence shown here is derived from an EMBL/GenBank/DDBJ whole genome shotgun (WGS) entry which is preliminary data.</text>
</comment>
<comment type="similarity">
    <text evidence="1 5">Belongs to the antibiotic N-acetyltransferase family.</text>
</comment>
<evidence type="ECO:0000256" key="2">
    <source>
        <dbReference type="ARBA" id="ARBA00012882"/>
    </source>
</evidence>
<evidence type="ECO:0000313" key="7">
    <source>
        <dbReference type="Proteomes" id="UP001246372"/>
    </source>
</evidence>
<name>A0ABU3P5T5_9BURK</name>
<proteinExistence type="inferred from homology"/>
<evidence type="ECO:0000256" key="3">
    <source>
        <dbReference type="ARBA" id="ARBA00022679"/>
    </source>
</evidence>
<keyword evidence="4 5" id="KW-0012">Acyltransferase</keyword>
<dbReference type="InterPro" id="IPR003679">
    <property type="entry name" value="Amioglycoside_AcTrfase"/>
</dbReference>
<protein>
    <recommendedName>
        <fullName evidence="2 5">Aminoglycoside N(3)-acetyltransferase</fullName>
        <ecNumber evidence="5">2.3.1.-</ecNumber>
    </recommendedName>
</protein>
<keyword evidence="5" id="KW-0046">Antibiotic resistance</keyword>
<dbReference type="SUPFAM" id="SSF110710">
    <property type="entry name" value="TTHA0583/YokD-like"/>
    <property type="match status" value="1"/>
</dbReference>
<evidence type="ECO:0000313" key="6">
    <source>
        <dbReference type="EMBL" id="MDT8997929.1"/>
    </source>
</evidence>
<comment type="catalytic activity">
    <reaction evidence="5">
        <text>a 2-deoxystreptamine antibiotic + acetyl-CoA = an N(3)-acetyl-2-deoxystreptamine antibiotic + CoA + H(+)</text>
        <dbReference type="Rhea" id="RHEA:12665"/>
        <dbReference type="ChEBI" id="CHEBI:15378"/>
        <dbReference type="ChEBI" id="CHEBI:57287"/>
        <dbReference type="ChEBI" id="CHEBI:57288"/>
        <dbReference type="ChEBI" id="CHEBI:57921"/>
        <dbReference type="ChEBI" id="CHEBI:77452"/>
        <dbReference type="EC" id="2.3.1.81"/>
    </reaction>
</comment>
<evidence type="ECO:0000256" key="5">
    <source>
        <dbReference type="RuleBase" id="RU365031"/>
    </source>
</evidence>
<dbReference type="RefSeq" id="WP_315648187.1">
    <property type="nucleotide sequence ID" value="NZ_JAVXZY010000001.1"/>
</dbReference>
<organism evidence="6 7">
    <name type="scientific">Roseateles aquae</name>
    <dbReference type="NCBI Taxonomy" id="3077235"/>
    <lineage>
        <taxon>Bacteria</taxon>
        <taxon>Pseudomonadati</taxon>
        <taxon>Pseudomonadota</taxon>
        <taxon>Betaproteobacteria</taxon>
        <taxon>Burkholderiales</taxon>
        <taxon>Sphaerotilaceae</taxon>
        <taxon>Roseateles</taxon>
    </lineage>
</organism>
<reference evidence="6" key="1">
    <citation type="submission" date="2023-09" db="EMBL/GenBank/DDBJ databases">
        <title>Paucibacter sp. APW11 Genome sequencing and assembly.</title>
        <authorList>
            <person name="Kim I."/>
        </authorList>
    </citation>
    <scope>NUCLEOTIDE SEQUENCE</scope>
    <source>
        <strain evidence="6">APW11</strain>
    </source>
</reference>
<evidence type="ECO:0000256" key="1">
    <source>
        <dbReference type="ARBA" id="ARBA00006383"/>
    </source>
</evidence>
<evidence type="ECO:0000256" key="4">
    <source>
        <dbReference type="ARBA" id="ARBA00023315"/>
    </source>
</evidence>
<keyword evidence="3 5" id="KW-0808">Transferase</keyword>
<dbReference type="PANTHER" id="PTHR11104:SF0">
    <property type="entry name" value="SPBETA PROPHAGE-DERIVED AMINOGLYCOSIDE N(3')-ACETYLTRANSFERASE-LIKE PROTEIN YOKD"/>
    <property type="match status" value="1"/>
</dbReference>
<dbReference type="EMBL" id="JAVXZY010000001">
    <property type="protein sequence ID" value="MDT8997929.1"/>
    <property type="molecule type" value="Genomic_DNA"/>
</dbReference>
<dbReference type="InterPro" id="IPR028345">
    <property type="entry name" value="Antibiotic_NAT-like"/>
</dbReference>
<dbReference type="Proteomes" id="UP001246372">
    <property type="component" value="Unassembled WGS sequence"/>
</dbReference>
<dbReference type="PANTHER" id="PTHR11104">
    <property type="entry name" value="AMINOGLYCOSIDE N3-ACETYLTRANSFERASE"/>
    <property type="match status" value="1"/>
</dbReference>